<comment type="caution">
    <text evidence="6">The sequence shown here is derived from an EMBL/GenBank/DDBJ whole genome shotgun (WGS) entry which is preliminary data.</text>
</comment>
<dbReference type="OrthoDB" id="2389677at2759"/>
<dbReference type="EMBL" id="CAJVPQ010012604">
    <property type="protein sequence ID" value="CAG8732363.1"/>
    <property type="molecule type" value="Genomic_DNA"/>
</dbReference>
<evidence type="ECO:0000256" key="3">
    <source>
        <dbReference type="ARBA" id="ARBA00022989"/>
    </source>
</evidence>
<keyword evidence="3 5" id="KW-1133">Transmembrane helix</keyword>
<dbReference type="AlphaFoldDB" id="A0A9N9IDF9"/>
<dbReference type="GO" id="GO:0016020">
    <property type="term" value="C:membrane"/>
    <property type="evidence" value="ECO:0007669"/>
    <property type="project" value="UniProtKB-SubCell"/>
</dbReference>
<dbReference type="Pfam" id="PF04479">
    <property type="entry name" value="RTA1"/>
    <property type="match status" value="1"/>
</dbReference>
<evidence type="ECO:0000313" key="7">
    <source>
        <dbReference type="Proteomes" id="UP000789570"/>
    </source>
</evidence>
<evidence type="ECO:0000256" key="5">
    <source>
        <dbReference type="SAM" id="Phobius"/>
    </source>
</evidence>
<feature type="transmembrane region" description="Helical" evidence="5">
    <location>
        <begin position="134"/>
        <end position="158"/>
    </location>
</feature>
<dbReference type="InterPro" id="IPR007568">
    <property type="entry name" value="RTA1"/>
</dbReference>
<organism evidence="6 7">
    <name type="scientific">Funneliformis caledonium</name>
    <dbReference type="NCBI Taxonomy" id="1117310"/>
    <lineage>
        <taxon>Eukaryota</taxon>
        <taxon>Fungi</taxon>
        <taxon>Fungi incertae sedis</taxon>
        <taxon>Mucoromycota</taxon>
        <taxon>Glomeromycotina</taxon>
        <taxon>Glomeromycetes</taxon>
        <taxon>Glomerales</taxon>
        <taxon>Glomeraceae</taxon>
        <taxon>Funneliformis</taxon>
    </lineage>
</organism>
<name>A0A9N9IDF9_9GLOM</name>
<sequence length="265" mass="30298">YLVVDVRDDDYERPFSIYNMSSTSPYNTNPASSLHLFIHVQSFKDNIIYYTNHLVEKHSKQNWVLITTNVSQITTDHSSSQLHSTKLTFYERYSINIVKFLLPAFSLLAVIGSIKEFDSNTLVSLNHSLAKGDILIKISTICFLTSMVFYMILITYFALKYSNKPIQSQLKVLVLYIVGALLLIGLIYRTFMIFAPSTDKINKINKYSWIFYVFESLPEVLILIILGGVILGEWFFEDDNIDLTNIKTVSIGSVKDNRVNATSNV</sequence>
<keyword evidence="7" id="KW-1185">Reference proteome</keyword>
<proteinExistence type="predicted"/>
<reference evidence="6" key="1">
    <citation type="submission" date="2021-06" db="EMBL/GenBank/DDBJ databases">
        <authorList>
            <person name="Kallberg Y."/>
            <person name="Tangrot J."/>
            <person name="Rosling A."/>
        </authorList>
    </citation>
    <scope>NUCLEOTIDE SEQUENCE</scope>
    <source>
        <strain evidence="6">UK204</strain>
    </source>
</reference>
<evidence type="ECO:0000256" key="1">
    <source>
        <dbReference type="ARBA" id="ARBA00004141"/>
    </source>
</evidence>
<comment type="subcellular location">
    <subcellularLocation>
        <location evidence="1">Membrane</location>
        <topology evidence="1">Multi-pass membrane protein</topology>
    </subcellularLocation>
</comment>
<evidence type="ECO:0000313" key="6">
    <source>
        <dbReference type="EMBL" id="CAG8732363.1"/>
    </source>
</evidence>
<feature type="transmembrane region" description="Helical" evidence="5">
    <location>
        <begin position="170"/>
        <end position="189"/>
    </location>
</feature>
<keyword evidence="4 5" id="KW-0472">Membrane</keyword>
<accession>A0A9N9IDF9</accession>
<protein>
    <submittedName>
        <fullName evidence="6">12011_t:CDS:1</fullName>
    </submittedName>
</protein>
<keyword evidence="2 5" id="KW-0812">Transmembrane</keyword>
<dbReference type="Proteomes" id="UP000789570">
    <property type="component" value="Unassembled WGS sequence"/>
</dbReference>
<evidence type="ECO:0000256" key="2">
    <source>
        <dbReference type="ARBA" id="ARBA00022692"/>
    </source>
</evidence>
<feature type="non-terminal residue" evidence="6">
    <location>
        <position position="265"/>
    </location>
</feature>
<gene>
    <name evidence="6" type="ORF">FCALED_LOCUS15071</name>
</gene>
<evidence type="ECO:0000256" key="4">
    <source>
        <dbReference type="ARBA" id="ARBA00023136"/>
    </source>
</evidence>
<feature type="transmembrane region" description="Helical" evidence="5">
    <location>
        <begin position="93"/>
        <end position="114"/>
    </location>
</feature>
<feature type="transmembrane region" description="Helical" evidence="5">
    <location>
        <begin position="209"/>
        <end position="231"/>
    </location>
</feature>